<dbReference type="AlphaFoldDB" id="A0A1M6Z1B6"/>
<sequence>MHEDLGWTALAYRHNYDSLFVYIDSNSILHISAVCSNLADNGNARKVRLEDVNQINSTCGNCVERKYVDFIYKKINTGVYDTSQIKDVDVDF</sequence>
<reference evidence="1 2" key="1">
    <citation type="submission" date="2016-11" db="EMBL/GenBank/DDBJ databases">
        <authorList>
            <person name="Jaros S."/>
            <person name="Januszkiewicz K."/>
            <person name="Wedrychowicz H."/>
        </authorList>
    </citation>
    <scope>NUCLEOTIDE SEQUENCE [LARGE SCALE GENOMIC DNA]</scope>
    <source>
        <strain evidence="1 2">KHT3</strain>
    </source>
</reference>
<protein>
    <submittedName>
        <fullName evidence="1">Uncharacterized protein</fullName>
    </submittedName>
</protein>
<gene>
    <name evidence="1" type="ORF">SAMN05216463_13717</name>
</gene>
<dbReference type="EMBL" id="FRBD01000037">
    <property type="protein sequence ID" value="SHL24334.1"/>
    <property type="molecule type" value="Genomic_DNA"/>
</dbReference>
<name>A0A1M6Z1B6_XYLRU</name>
<organism evidence="1 2">
    <name type="scientific">Xylanibacter ruminicola</name>
    <name type="common">Prevotella ruminicola</name>
    <dbReference type="NCBI Taxonomy" id="839"/>
    <lineage>
        <taxon>Bacteria</taxon>
        <taxon>Pseudomonadati</taxon>
        <taxon>Bacteroidota</taxon>
        <taxon>Bacteroidia</taxon>
        <taxon>Bacteroidales</taxon>
        <taxon>Prevotellaceae</taxon>
        <taxon>Xylanibacter</taxon>
    </lineage>
</organism>
<dbReference type="Proteomes" id="UP000184130">
    <property type="component" value="Unassembled WGS sequence"/>
</dbReference>
<proteinExistence type="predicted"/>
<evidence type="ECO:0000313" key="2">
    <source>
        <dbReference type="Proteomes" id="UP000184130"/>
    </source>
</evidence>
<accession>A0A1M6Z1B6</accession>
<evidence type="ECO:0000313" key="1">
    <source>
        <dbReference type="EMBL" id="SHL24334.1"/>
    </source>
</evidence>